<dbReference type="PANTHER" id="PTHR46195">
    <property type="entry name" value="HEAVY METAL-ASSOCIATED ISOPRENYLATED PLANT PROTEIN 7"/>
    <property type="match status" value="1"/>
</dbReference>
<dbReference type="GO" id="GO:0046872">
    <property type="term" value="F:metal ion binding"/>
    <property type="evidence" value="ECO:0007669"/>
    <property type="project" value="UniProtKB-KW"/>
</dbReference>
<dbReference type="EMBL" id="JAYMYQ010000001">
    <property type="protein sequence ID" value="KAK7363641.1"/>
    <property type="molecule type" value="Genomic_DNA"/>
</dbReference>
<organism evidence="6 7">
    <name type="scientific">Canavalia gladiata</name>
    <name type="common">Sword bean</name>
    <name type="synonym">Dolichos gladiatus</name>
    <dbReference type="NCBI Taxonomy" id="3824"/>
    <lineage>
        <taxon>Eukaryota</taxon>
        <taxon>Viridiplantae</taxon>
        <taxon>Streptophyta</taxon>
        <taxon>Embryophyta</taxon>
        <taxon>Tracheophyta</taxon>
        <taxon>Spermatophyta</taxon>
        <taxon>Magnoliopsida</taxon>
        <taxon>eudicotyledons</taxon>
        <taxon>Gunneridae</taxon>
        <taxon>Pentapetalae</taxon>
        <taxon>rosids</taxon>
        <taxon>fabids</taxon>
        <taxon>Fabales</taxon>
        <taxon>Fabaceae</taxon>
        <taxon>Papilionoideae</taxon>
        <taxon>50 kb inversion clade</taxon>
        <taxon>NPAAA clade</taxon>
        <taxon>indigoferoid/millettioid clade</taxon>
        <taxon>Phaseoleae</taxon>
        <taxon>Canavalia</taxon>
    </lineage>
</organism>
<evidence type="ECO:0000313" key="6">
    <source>
        <dbReference type="EMBL" id="KAK7363641.1"/>
    </source>
</evidence>
<sequence length="154" mass="17677">MIRNHEIMVTQRDVTFRLQGFNSMGKNEKVEENKVIVVEFKVSMHCNACERTVAKAISKCKGVEKFVTDMNKDRVVVTGRIDPKNVLKKLKKKTGKRVEIVSNNNNDEESNNDESRESDKFVLMHQFVLENDCCIETQALMMFSDDNPNACVVM</sequence>
<dbReference type="Pfam" id="PF00403">
    <property type="entry name" value="HMA"/>
    <property type="match status" value="1"/>
</dbReference>
<evidence type="ECO:0000256" key="2">
    <source>
        <dbReference type="ARBA" id="ARBA00022723"/>
    </source>
</evidence>
<dbReference type="InterPro" id="IPR006121">
    <property type="entry name" value="HMA_dom"/>
</dbReference>
<feature type="domain" description="HMA" evidence="5">
    <location>
        <begin position="35"/>
        <end position="99"/>
    </location>
</feature>
<dbReference type="InterPro" id="IPR044577">
    <property type="entry name" value="HIPP4/7/8/17/18/19"/>
</dbReference>
<name>A0AAN9N114_CANGL</name>
<keyword evidence="7" id="KW-1185">Reference proteome</keyword>
<dbReference type="Gene3D" id="3.30.70.100">
    <property type="match status" value="1"/>
</dbReference>
<reference evidence="6 7" key="1">
    <citation type="submission" date="2024-01" db="EMBL/GenBank/DDBJ databases">
        <title>The genomes of 5 underutilized Papilionoideae crops provide insights into root nodulation and disease resistanc.</title>
        <authorList>
            <person name="Jiang F."/>
        </authorList>
    </citation>
    <scope>NUCLEOTIDE SEQUENCE [LARGE SCALE GENOMIC DNA]</scope>
    <source>
        <strain evidence="6">LVBAO_FW01</strain>
        <tissue evidence="6">Leaves</tissue>
    </source>
</reference>
<evidence type="ECO:0000256" key="1">
    <source>
        <dbReference type="ARBA" id="ARBA00022481"/>
    </source>
</evidence>
<dbReference type="SUPFAM" id="SSF55008">
    <property type="entry name" value="HMA, heavy metal-associated domain"/>
    <property type="match status" value="1"/>
</dbReference>
<keyword evidence="3" id="KW-0449">Lipoprotein</keyword>
<dbReference type="InterPro" id="IPR036163">
    <property type="entry name" value="HMA_dom_sf"/>
</dbReference>
<evidence type="ECO:0000256" key="3">
    <source>
        <dbReference type="ARBA" id="ARBA00023289"/>
    </source>
</evidence>
<dbReference type="Proteomes" id="UP001367508">
    <property type="component" value="Unassembled WGS sequence"/>
</dbReference>
<comment type="similarity">
    <text evidence="4">Belongs to the HIPP family.</text>
</comment>
<keyword evidence="1" id="KW-0488">Methylation</keyword>
<comment type="caution">
    <text evidence="6">The sequence shown here is derived from an EMBL/GenBank/DDBJ whole genome shotgun (WGS) entry which is preliminary data.</text>
</comment>
<gene>
    <name evidence="6" type="ORF">VNO77_05791</name>
</gene>
<evidence type="ECO:0000259" key="5">
    <source>
        <dbReference type="PROSITE" id="PS50846"/>
    </source>
</evidence>
<dbReference type="AlphaFoldDB" id="A0AAN9N114"/>
<keyword evidence="3" id="KW-0636">Prenylation</keyword>
<keyword evidence="2" id="KW-0479">Metal-binding</keyword>
<protein>
    <recommendedName>
        <fullName evidence="5">HMA domain-containing protein</fullName>
    </recommendedName>
</protein>
<dbReference type="CDD" id="cd00371">
    <property type="entry name" value="HMA"/>
    <property type="match status" value="1"/>
</dbReference>
<proteinExistence type="inferred from homology"/>
<dbReference type="PROSITE" id="PS50846">
    <property type="entry name" value="HMA_2"/>
    <property type="match status" value="1"/>
</dbReference>
<evidence type="ECO:0000313" key="7">
    <source>
        <dbReference type="Proteomes" id="UP001367508"/>
    </source>
</evidence>
<dbReference type="PANTHER" id="PTHR46195:SF18">
    <property type="entry name" value="SUPEROXIDE DISMUTASE 1 COPPER CHAPERONE-LIKE PROTEIN"/>
    <property type="match status" value="1"/>
</dbReference>
<accession>A0AAN9N114</accession>
<evidence type="ECO:0000256" key="4">
    <source>
        <dbReference type="ARBA" id="ARBA00024045"/>
    </source>
</evidence>